<proteinExistence type="predicted"/>
<keyword evidence="2" id="KW-1185">Reference proteome</keyword>
<comment type="caution">
    <text evidence="1">The sequence shown here is derived from an EMBL/GenBank/DDBJ whole genome shotgun (WGS) entry which is preliminary data.</text>
</comment>
<accession>A0A392VWS3</accession>
<name>A0A392VWS3_9FABA</name>
<dbReference type="EMBL" id="LXQA011312422">
    <property type="protein sequence ID" value="MCI92848.1"/>
    <property type="molecule type" value="Genomic_DNA"/>
</dbReference>
<evidence type="ECO:0000313" key="2">
    <source>
        <dbReference type="Proteomes" id="UP000265520"/>
    </source>
</evidence>
<reference evidence="1 2" key="1">
    <citation type="journal article" date="2018" name="Front. Plant Sci.">
        <title>Red Clover (Trifolium pratense) and Zigzag Clover (T. medium) - A Picture of Genomic Similarities and Differences.</title>
        <authorList>
            <person name="Dluhosova J."/>
            <person name="Istvanek J."/>
            <person name="Nedelnik J."/>
            <person name="Repkova J."/>
        </authorList>
    </citation>
    <scope>NUCLEOTIDE SEQUENCE [LARGE SCALE GENOMIC DNA]</scope>
    <source>
        <strain evidence="2">cv. 10/8</strain>
        <tissue evidence="1">Leaf</tissue>
    </source>
</reference>
<protein>
    <submittedName>
        <fullName evidence="1">Uncharacterized protein</fullName>
    </submittedName>
</protein>
<evidence type="ECO:0000313" key="1">
    <source>
        <dbReference type="EMBL" id="MCI92848.1"/>
    </source>
</evidence>
<organism evidence="1 2">
    <name type="scientific">Trifolium medium</name>
    <dbReference type="NCBI Taxonomy" id="97028"/>
    <lineage>
        <taxon>Eukaryota</taxon>
        <taxon>Viridiplantae</taxon>
        <taxon>Streptophyta</taxon>
        <taxon>Embryophyta</taxon>
        <taxon>Tracheophyta</taxon>
        <taxon>Spermatophyta</taxon>
        <taxon>Magnoliopsida</taxon>
        <taxon>eudicotyledons</taxon>
        <taxon>Gunneridae</taxon>
        <taxon>Pentapetalae</taxon>
        <taxon>rosids</taxon>
        <taxon>fabids</taxon>
        <taxon>Fabales</taxon>
        <taxon>Fabaceae</taxon>
        <taxon>Papilionoideae</taxon>
        <taxon>50 kb inversion clade</taxon>
        <taxon>NPAAA clade</taxon>
        <taxon>Hologalegina</taxon>
        <taxon>IRL clade</taxon>
        <taxon>Trifolieae</taxon>
        <taxon>Trifolium</taxon>
    </lineage>
</organism>
<sequence length="14" mass="1393">MDRSSTIGLGLGVS</sequence>
<feature type="non-terminal residue" evidence="1">
    <location>
        <position position="14"/>
    </location>
</feature>
<dbReference type="Proteomes" id="UP000265520">
    <property type="component" value="Unassembled WGS sequence"/>
</dbReference>